<evidence type="ECO:0000313" key="4">
    <source>
        <dbReference type="EMBL" id="CAI2360108.1"/>
    </source>
</evidence>
<keyword evidence="1" id="KW-0547">Nucleotide-binding</keyword>
<dbReference type="PANTHER" id="PTHR43272:SF33">
    <property type="entry name" value="AMP-BINDING DOMAIN-CONTAINING PROTEIN-RELATED"/>
    <property type="match status" value="1"/>
</dbReference>
<evidence type="ECO:0000256" key="2">
    <source>
        <dbReference type="ARBA" id="ARBA00022840"/>
    </source>
</evidence>
<dbReference type="PANTHER" id="PTHR43272">
    <property type="entry name" value="LONG-CHAIN-FATTY-ACID--COA LIGASE"/>
    <property type="match status" value="1"/>
</dbReference>
<dbReference type="Pfam" id="PF00501">
    <property type="entry name" value="AMP-binding"/>
    <property type="match status" value="1"/>
</dbReference>
<organism evidence="4 5">
    <name type="scientific">Euplotes crassus</name>
    <dbReference type="NCBI Taxonomy" id="5936"/>
    <lineage>
        <taxon>Eukaryota</taxon>
        <taxon>Sar</taxon>
        <taxon>Alveolata</taxon>
        <taxon>Ciliophora</taxon>
        <taxon>Intramacronucleata</taxon>
        <taxon>Spirotrichea</taxon>
        <taxon>Hypotrichia</taxon>
        <taxon>Euplotida</taxon>
        <taxon>Euplotidae</taxon>
        <taxon>Moneuplotes</taxon>
    </lineage>
</organism>
<comment type="caution">
    <text evidence="4">The sequence shown here is derived from an EMBL/GenBank/DDBJ whole genome shotgun (WGS) entry which is preliminary data.</text>
</comment>
<name>A0AAD1U1D8_EUPCR</name>
<sequence length="682" mass="77097">MGGSQVTYGYEREDAPRIDGQTRPWRHISLNAEEDLVCEVYPGVDTIKKSFLRSVEKYPYEDFLGKRVRTGTRIVTDPKTGKKVSVNTYGDYQWKNYREVHEYCDFLAKEIFHQELYNTVEEEGRKLKLIGIFGKNSMEWVIADLACAMGDVSVVTLYDTLGADSTRYIIDQCQLKTIFVTRDKIPGLLKLAKDGKVDCLKNLVLLDKFTEGDVKACDEVGIKVHEIYDLVAKGKEIEEEIKLPEPYRDSIYTICYTSGTTGDPKGVMLTHINCICPGAGLIKMDVPLYQEDVHISYLPLAHVLERVVYVTLTGRGAKIGFYHGDMLRLKEDLAQLKPTLFVSVPRLYNRFYDGMMAKVNAQTGMKRKLANLAISSKLSKLEKSGDPTHMIYDKLVFNQFKDAIGGNVRMLLTGSAPISKDIINFLKIAFCCPFYEGYGQTETSAASCLTFSEDGESGHVGGVMPHNELKLIDIPEMDYLTTDVDETGNLVPRGEICFKGHGNFAGYFKQPEKTRETLDKDGWVHTGDIGAILPNGALKIIDRKKNIFKLAQGEYIAPEKLENQYNKIPLVKQLFIYGDSLQSELVAIVVPEDTEVLKEAEKKDIDTSNLEEFYKSQEWLEMITEKFTDSKKEAGFTGMEIPKNIENDLLTPTMKVKRNEARTKYLKEIKSMYNGNKLQGED</sequence>
<protein>
    <recommendedName>
        <fullName evidence="3">AMP-dependent synthetase/ligase domain-containing protein</fullName>
    </recommendedName>
</protein>
<dbReference type="InterPro" id="IPR042099">
    <property type="entry name" value="ANL_N_sf"/>
</dbReference>
<dbReference type="GO" id="GO:0016020">
    <property type="term" value="C:membrane"/>
    <property type="evidence" value="ECO:0007669"/>
    <property type="project" value="TreeGrafter"/>
</dbReference>
<accession>A0AAD1U1D8</accession>
<evidence type="ECO:0000259" key="3">
    <source>
        <dbReference type="Pfam" id="PF00501"/>
    </source>
</evidence>
<dbReference type="Proteomes" id="UP001295684">
    <property type="component" value="Unassembled WGS sequence"/>
</dbReference>
<dbReference type="GO" id="GO:0005783">
    <property type="term" value="C:endoplasmic reticulum"/>
    <property type="evidence" value="ECO:0007669"/>
    <property type="project" value="TreeGrafter"/>
</dbReference>
<dbReference type="Gene3D" id="3.40.50.12780">
    <property type="entry name" value="N-terminal domain of ligase-like"/>
    <property type="match status" value="1"/>
</dbReference>
<evidence type="ECO:0000256" key="1">
    <source>
        <dbReference type="ARBA" id="ARBA00022741"/>
    </source>
</evidence>
<evidence type="ECO:0000313" key="5">
    <source>
        <dbReference type="Proteomes" id="UP001295684"/>
    </source>
</evidence>
<keyword evidence="5" id="KW-1185">Reference proteome</keyword>
<dbReference type="InterPro" id="IPR000873">
    <property type="entry name" value="AMP-dep_synth/lig_dom"/>
</dbReference>
<gene>
    <name evidence="4" type="ORF">ECRASSUSDP1_LOCUS1406</name>
</gene>
<proteinExistence type="predicted"/>
<keyword evidence="2" id="KW-0067">ATP-binding</keyword>
<dbReference type="GO" id="GO:0005524">
    <property type="term" value="F:ATP binding"/>
    <property type="evidence" value="ECO:0007669"/>
    <property type="project" value="UniProtKB-KW"/>
</dbReference>
<dbReference type="EMBL" id="CAMPGE010001328">
    <property type="protein sequence ID" value="CAI2360108.1"/>
    <property type="molecule type" value="Genomic_DNA"/>
</dbReference>
<dbReference type="SUPFAM" id="SSF56801">
    <property type="entry name" value="Acetyl-CoA synthetase-like"/>
    <property type="match status" value="1"/>
</dbReference>
<dbReference type="AlphaFoldDB" id="A0AAD1U1D8"/>
<feature type="domain" description="AMP-dependent synthetase/ligase" evidence="3">
    <location>
        <begin position="82"/>
        <end position="508"/>
    </location>
</feature>
<dbReference type="GO" id="GO:0004467">
    <property type="term" value="F:long-chain fatty acid-CoA ligase activity"/>
    <property type="evidence" value="ECO:0007669"/>
    <property type="project" value="TreeGrafter"/>
</dbReference>
<reference evidence="4" key="1">
    <citation type="submission" date="2023-07" db="EMBL/GenBank/DDBJ databases">
        <authorList>
            <consortium name="AG Swart"/>
            <person name="Singh M."/>
            <person name="Singh A."/>
            <person name="Seah K."/>
            <person name="Emmerich C."/>
        </authorList>
    </citation>
    <scope>NUCLEOTIDE SEQUENCE</scope>
    <source>
        <strain evidence="4">DP1</strain>
    </source>
</reference>
<dbReference type="PROSITE" id="PS00455">
    <property type="entry name" value="AMP_BINDING"/>
    <property type="match status" value="1"/>
</dbReference>
<dbReference type="InterPro" id="IPR020845">
    <property type="entry name" value="AMP-binding_CS"/>
</dbReference>